<evidence type="ECO:0000313" key="2">
    <source>
        <dbReference type="Proteomes" id="UP000593572"/>
    </source>
</evidence>
<organism evidence="1 2">
    <name type="scientific">Gossypium lobatum</name>
    <dbReference type="NCBI Taxonomy" id="34289"/>
    <lineage>
        <taxon>Eukaryota</taxon>
        <taxon>Viridiplantae</taxon>
        <taxon>Streptophyta</taxon>
        <taxon>Embryophyta</taxon>
        <taxon>Tracheophyta</taxon>
        <taxon>Spermatophyta</taxon>
        <taxon>Magnoliopsida</taxon>
        <taxon>eudicotyledons</taxon>
        <taxon>Gunneridae</taxon>
        <taxon>Pentapetalae</taxon>
        <taxon>rosids</taxon>
        <taxon>malvids</taxon>
        <taxon>Malvales</taxon>
        <taxon>Malvaceae</taxon>
        <taxon>Malvoideae</taxon>
        <taxon>Gossypium</taxon>
    </lineage>
</organism>
<name>A0A7J8LDM3_9ROSI</name>
<dbReference type="EMBL" id="JABEZX010000002">
    <property type="protein sequence ID" value="MBA0550513.1"/>
    <property type="molecule type" value="Genomic_DNA"/>
</dbReference>
<sequence length="353" mass="40546">MNSDNMYKYLNVSFNNTHNKIGLQEWATHIKAKRVGLMQNLTRSLKDLANLDRDDETIVESIDVKMHFNLEIEKEKVYWEQRARLVIWITRNSFKNFLFTNGIGDMDHISAGVNICITNSMNQMLTTKYTGDKIYLALKGMGPTKALRAYGYPALFYQKFWHIIDRDVSSFYLKILNKVEEVFRPTRGLRQGDLLRLYLFLVYSESLPSLVRLAMIRKYIVLYLEICVGCQGTSLSWTVLMGRDRDSNPNNGGCVGVGSCGSAIADFIMSYLRELDKLSKKIPVRRLEAERWMTQECSYVKISFDVTFNKQGNRSCSGTIIRDSNGRAIQMGLDLGFLTVEIERDALLVVKKI</sequence>
<evidence type="ECO:0000313" key="1">
    <source>
        <dbReference type="EMBL" id="MBA0550513.1"/>
    </source>
</evidence>
<reference evidence="1 2" key="1">
    <citation type="journal article" date="2019" name="Genome Biol. Evol.">
        <title>Insights into the evolution of the New World diploid cottons (Gossypium, subgenus Houzingenia) based on genome sequencing.</title>
        <authorList>
            <person name="Grover C.E."/>
            <person name="Arick M.A. 2nd"/>
            <person name="Thrash A."/>
            <person name="Conover J.L."/>
            <person name="Sanders W.S."/>
            <person name="Peterson D.G."/>
            <person name="Frelichowski J.E."/>
            <person name="Scheffler J.A."/>
            <person name="Scheffler B.E."/>
            <person name="Wendel J.F."/>
        </authorList>
    </citation>
    <scope>NUCLEOTIDE SEQUENCE [LARGE SCALE GENOMIC DNA]</scope>
    <source>
        <strain evidence="1">157</strain>
        <tissue evidence="1">Leaf</tissue>
    </source>
</reference>
<protein>
    <submittedName>
        <fullName evidence="1">Uncharacterized protein</fullName>
    </submittedName>
</protein>
<keyword evidence="2" id="KW-1185">Reference proteome</keyword>
<comment type="caution">
    <text evidence="1">The sequence shown here is derived from an EMBL/GenBank/DDBJ whole genome shotgun (WGS) entry which is preliminary data.</text>
</comment>
<dbReference type="Proteomes" id="UP000593572">
    <property type="component" value="Unassembled WGS sequence"/>
</dbReference>
<proteinExistence type="predicted"/>
<dbReference type="AlphaFoldDB" id="A0A7J8LDM3"/>
<gene>
    <name evidence="1" type="ORF">Golob_021453</name>
</gene>
<accession>A0A7J8LDM3</accession>